<sequence>MKKTTAAIGAALLALSAQSAFAQSSVTLYGLVDTAIRYQTNANAANDGLVEMREGAITPSRWGLKGSEDLGGGLAAVFKLENQFNLWNGKLSNTTNTLFQRNAYVGLSSQQYGTLTFGRQQTPFFEEMGNTFDPLTVADYWQDSWAYNPVGPFLFTNSSAKYTNTIGGLHVEAMYGFGGVAGSTGENSMYGLTASYTFGPVAALVGWQQNDVAGKKFNLANVGLVYSVTPAVRLLAGWLHSQDNSGTVDQAELQTGSLPTSAVSPNRIDDNFYVGTTWQATAPLAITLAGYYGHARNASLGNGSLGNGINYSATLLAEYSLSKRTEVYGTVDFTRGTGAYTIDYPGRNNQTGVAIGLRNLF</sequence>
<evidence type="ECO:0000256" key="11">
    <source>
        <dbReference type="SAM" id="SignalP"/>
    </source>
</evidence>
<dbReference type="InterPro" id="IPR050298">
    <property type="entry name" value="Gram-neg_bact_OMP"/>
</dbReference>
<keyword evidence="3" id="KW-0813">Transport</keyword>
<evidence type="ECO:0000256" key="4">
    <source>
        <dbReference type="ARBA" id="ARBA00022452"/>
    </source>
</evidence>
<name>A0A7W9WUZ2_9BURK</name>
<dbReference type="CDD" id="cd00342">
    <property type="entry name" value="gram_neg_porins"/>
    <property type="match status" value="1"/>
</dbReference>
<feature type="chain" id="PRO_5031245564" evidence="11">
    <location>
        <begin position="23"/>
        <end position="361"/>
    </location>
</feature>
<proteinExistence type="predicted"/>
<accession>A0A7W9WUZ2</accession>
<dbReference type="GO" id="GO:0015288">
    <property type="term" value="F:porin activity"/>
    <property type="evidence" value="ECO:0007669"/>
    <property type="project" value="UniProtKB-KW"/>
</dbReference>
<dbReference type="PANTHER" id="PTHR34501:SF9">
    <property type="entry name" value="MAJOR OUTER MEMBRANE PROTEIN P.IA"/>
    <property type="match status" value="1"/>
</dbReference>
<evidence type="ECO:0000256" key="10">
    <source>
        <dbReference type="ARBA" id="ARBA00023237"/>
    </source>
</evidence>
<gene>
    <name evidence="13" type="ORF">F4827_004741</name>
</gene>
<evidence type="ECO:0000256" key="8">
    <source>
        <dbReference type="ARBA" id="ARBA00023114"/>
    </source>
</evidence>
<comment type="subcellular location">
    <subcellularLocation>
        <location evidence="1">Cell outer membrane</location>
        <topology evidence="1">Multi-pass membrane protein</topology>
    </subcellularLocation>
</comment>
<dbReference type="EMBL" id="JACHBW010000014">
    <property type="protein sequence ID" value="MBB6104876.1"/>
    <property type="molecule type" value="Genomic_DNA"/>
</dbReference>
<protein>
    <submittedName>
        <fullName evidence="13">Putative porin</fullName>
    </submittedName>
</protein>
<evidence type="ECO:0000256" key="1">
    <source>
        <dbReference type="ARBA" id="ARBA00004571"/>
    </source>
</evidence>
<evidence type="ECO:0000259" key="12">
    <source>
        <dbReference type="Pfam" id="PF13609"/>
    </source>
</evidence>
<keyword evidence="6 11" id="KW-0732">Signal</keyword>
<evidence type="ECO:0000256" key="5">
    <source>
        <dbReference type="ARBA" id="ARBA00022692"/>
    </source>
</evidence>
<keyword evidence="8" id="KW-0626">Porin</keyword>
<feature type="domain" description="Porin" evidence="12">
    <location>
        <begin position="10"/>
        <end position="338"/>
    </location>
</feature>
<evidence type="ECO:0000256" key="2">
    <source>
        <dbReference type="ARBA" id="ARBA00011233"/>
    </source>
</evidence>
<keyword evidence="10" id="KW-0998">Cell outer membrane</keyword>
<dbReference type="AlphaFoldDB" id="A0A7W9WUZ2"/>
<evidence type="ECO:0000256" key="3">
    <source>
        <dbReference type="ARBA" id="ARBA00022448"/>
    </source>
</evidence>
<comment type="caution">
    <text evidence="13">The sequence shown here is derived from an EMBL/GenBank/DDBJ whole genome shotgun (WGS) entry which is preliminary data.</text>
</comment>
<comment type="subunit">
    <text evidence="2">Homotrimer.</text>
</comment>
<keyword evidence="4" id="KW-1134">Transmembrane beta strand</keyword>
<dbReference type="SUPFAM" id="SSF56935">
    <property type="entry name" value="Porins"/>
    <property type="match status" value="1"/>
</dbReference>
<evidence type="ECO:0000313" key="14">
    <source>
        <dbReference type="Proteomes" id="UP000571554"/>
    </source>
</evidence>
<feature type="signal peptide" evidence="11">
    <location>
        <begin position="1"/>
        <end position="22"/>
    </location>
</feature>
<dbReference type="RefSeq" id="WP_183727430.1">
    <property type="nucleotide sequence ID" value="NZ_JACHBW010000014.1"/>
</dbReference>
<evidence type="ECO:0000256" key="9">
    <source>
        <dbReference type="ARBA" id="ARBA00023136"/>
    </source>
</evidence>
<dbReference type="Proteomes" id="UP000571554">
    <property type="component" value="Unassembled WGS sequence"/>
</dbReference>
<dbReference type="Pfam" id="PF13609">
    <property type="entry name" value="Porin_4"/>
    <property type="match status" value="1"/>
</dbReference>
<evidence type="ECO:0000256" key="7">
    <source>
        <dbReference type="ARBA" id="ARBA00023065"/>
    </source>
</evidence>
<evidence type="ECO:0000313" key="13">
    <source>
        <dbReference type="EMBL" id="MBB6104876.1"/>
    </source>
</evidence>
<reference evidence="13 14" key="1">
    <citation type="submission" date="2020-08" db="EMBL/GenBank/DDBJ databases">
        <title>Above-ground endophytic microbial communities from plants in different locations in the United States.</title>
        <authorList>
            <person name="Frank C."/>
        </authorList>
    </citation>
    <scope>NUCLEOTIDE SEQUENCE [LARGE SCALE GENOMIC DNA]</scope>
    <source>
        <strain evidence="13 14">WP4_2_2</strain>
    </source>
</reference>
<keyword evidence="7" id="KW-0406">Ion transport</keyword>
<dbReference type="InterPro" id="IPR033900">
    <property type="entry name" value="Gram_neg_porin_domain"/>
</dbReference>
<keyword evidence="5" id="KW-0812">Transmembrane</keyword>
<dbReference type="GO" id="GO:0009279">
    <property type="term" value="C:cell outer membrane"/>
    <property type="evidence" value="ECO:0007669"/>
    <property type="project" value="UniProtKB-SubCell"/>
</dbReference>
<dbReference type="GO" id="GO:0046930">
    <property type="term" value="C:pore complex"/>
    <property type="evidence" value="ECO:0007669"/>
    <property type="project" value="UniProtKB-KW"/>
</dbReference>
<dbReference type="Gene3D" id="2.40.160.10">
    <property type="entry name" value="Porin"/>
    <property type="match status" value="1"/>
</dbReference>
<keyword evidence="9" id="KW-0472">Membrane</keyword>
<organism evidence="13 14">
    <name type="scientific">Paraburkholderia bannensis</name>
    <dbReference type="NCBI Taxonomy" id="765414"/>
    <lineage>
        <taxon>Bacteria</taxon>
        <taxon>Pseudomonadati</taxon>
        <taxon>Pseudomonadota</taxon>
        <taxon>Betaproteobacteria</taxon>
        <taxon>Burkholderiales</taxon>
        <taxon>Burkholderiaceae</taxon>
        <taxon>Paraburkholderia</taxon>
    </lineage>
</organism>
<dbReference type="GO" id="GO:0006811">
    <property type="term" value="P:monoatomic ion transport"/>
    <property type="evidence" value="ECO:0007669"/>
    <property type="project" value="UniProtKB-KW"/>
</dbReference>
<evidence type="ECO:0000256" key="6">
    <source>
        <dbReference type="ARBA" id="ARBA00022729"/>
    </source>
</evidence>
<keyword evidence="14" id="KW-1185">Reference proteome</keyword>
<dbReference type="PANTHER" id="PTHR34501">
    <property type="entry name" value="PROTEIN YDDL-RELATED"/>
    <property type="match status" value="1"/>
</dbReference>
<dbReference type="InterPro" id="IPR023614">
    <property type="entry name" value="Porin_dom_sf"/>
</dbReference>